<feature type="signal peptide" evidence="1">
    <location>
        <begin position="1"/>
        <end position="37"/>
    </location>
</feature>
<gene>
    <name evidence="2" type="ORF">FRY97_19695</name>
</gene>
<keyword evidence="1" id="KW-0732">Signal</keyword>
<dbReference type="Gene3D" id="2.60.40.680">
    <property type="match status" value="3"/>
</dbReference>
<proteinExistence type="predicted"/>
<dbReference type="EMBL" id="VOOR01000065">
    <property type="protein sequence ID" value="TXB61331.1"/>
    <property type="molecule type" value="Genomic_DNA"/>
</dbReference>
<dbReference type="NCBIfam" id="TIGR04131">
    <property type="entry name" value="Bac_Flav_CTERM"/>
    <property type="match status" value="1"/>
</dbReference>
<sequence length="2239" mass="235514">MVSPMHTQIIFPKLNFFMKKRTLALLMFLIAGAASLAAQNVAYTMYFEQPEENPCVNETFCIDVTVENFSNIAETDFNMLWDSTVLEFVEVTALNLDGLTQDNFTLTNAGTLNMAWQVEDCETISQGEGVTLDDCGNTCRPTIFRLCFRTLQAYGDATAVTVGPNRYTTKDNSNCVNLQTFVEPAYISTCVRPFIVNIADGQGNEEDLVCLDFTVSGLDSLSSFQFPVVWDSTLAKFASVVVPQNLPNLSLQSFGTPLNAGGVQEGSITVSWGAPPPQNTISVNDSTLIFQLCLRLEPGSCSRDILVSIADQQPGQPFFRPEATNEFMGGFNNIQVGQREGLIEVGPCNPQGVEVAADCGAPVDPNSSICVEVEAGGNFQDVTDLAFLMTWNPNILAYTGVQGFGLPGLNATGFNVANTNNGILGFEWDGPAQDRTAGDVLFEVCFDVIGVGGNSPFQFINNNEDVAQINNQPSIGINPSNCEVQVNQLPGVVIDMTGALQGQPGDTLCFDFAASNFVEVDRMTFSLVFEPSELEFILAGGIQNMILPGASAANFNLFGVGGGQILFEYDPDTPVTLPEGSNLFTLCFRIPDNEALAGVCNSLLIASDPLEAEVITASSNGENIGLTGINGDYCILSPDGFWLVGGNVSGDLRDTVCVPFKVGEFTDITSGDFCINWAPGSLNLVELNNSGVLPNLTVDPAGQPVGSACFSFGDAAGTTLADSTTVFEMCFELLGPADTCYQVSVSDAPAPMVETLNGTGSLLDESAIVCIDNRLFIDSVLVTPESCPGVEDGEIRLVVSGGNQPYAFSWGTTPPQFGPVARFLPAGEVIVTVIDVTGLIITDTITVPVGGSDLFVDAGPDRIANCGDCDNANFLNPQATSTMDNPNVSYQWTASQGGQICGASNGRIIFARGPGQFVIEVRDDSSGCFVRDTLQLLAPELPVVAFEQAEPPVITCDQPAVGLSVEEQAGVDYSWTGPNGFLADTRAVMAADSGTYVVTVSFIDSGCSVTDSITVDIDTQVPFILASPGSDSVFVGCNNEATLNGFISEEILNFSARWLDAGGNEVSGNQTYATDQPGVYFFEVVNNDNGCTALDSTVVSLEASLPAVSIEEGAVIDCRNVPVDLNVSVTNASPGNVVPVWSSADGGQLEPGTEGLLEPTVIVPGTFGLTITDNATGCTASASVTVAYDTIPPVAVAEVQGLISCDSETATLDGSGSDTGENVIYAWFSADFNQDVGTNIQEPVGAAGTYILTVEDTLRGCINTDTVMVALDTLPPAVTVTPAQTLTCNRDTVALAVNIGLPQGAYSAVWDGPIAETEGDTVARFDTEGLYTLTVTNLETGCEAIIEREIVDVRNFPEIQLAQDSLYIDCNTPAVFADATGSSMTDTNFTIVYTWTGPAGAAQGPFNQPTLEIVDGGTFVLSLRDVVSDCITTDTVFVASDTEGPEVMTNTSFSISCTNNMGLLDGTGSEVNDDYIYVWQRIQDGVVVDTVSIGGPEVITTPIANPGIYRLRVTNPATGCFTNGVPFQVTADGEVPQIVIGAPTEIGIYDYDCNAPDTVNVALSLANEELLNLDNLVYAWTGDVITTPGNPFTVGVTAPGIYEFMVTDTATGCVGVNELVVNDIRVFPEIEFAADMLSITCDDETVLLDAAGSDFAQDTTLYTWMDAAGNALGNEATLEAAAPGLYIFMIENAITGCTSMDTVMVDENTTPPAVLTEMPEDFTCVAESVLLSAGPTGDAADFDAVWEAIDGAVVTPNAGTLTASVAGPGTYQLTLTSLANGCDSVVVFEVAADTLAPQGEIAMPGFLGCAGQTVTLDATSFGNNGEFDISWSSMDGNVSPATGSFLVDVDAPGTYNLTVTNPENGCEAMAATTVSLDPEAPMAVSSTMDNVLGCGETLTLDGAGSSEGAVYDYEWVAVDAGAMPPVPVTALTATVDAVGDYIFIVTNTATGCADTSEVVSIVLDNSLPDAAAQVDSITCDGRAFVSANLPEGATGLWTVGGQAVVVADTQAVTEVIDLGIASSELTWTLSFDGCPDYSSAAVTVTPELRPAVQNDLLDLEEGGNQGVLNVLSNDDLTGVPDYNLAFITNPALGEVDTLGGGEVAYTLTTTLFASAEDEFRYELCNANCPTLCDTGIVQVMIQRDSVEIETPNGITPNGDGLNDNLVFDQLLIDPGKYPNNELIIFNRWGDIVFQAQPYGNNWSGQNSEGKDLPDGTYYYILRLDIGGAEILRGDVTILR</sequence>
<dbReference type="CDD" id="cd08547">
    <property type="entry name" value="Type_II_cohesin"/>
    <property type="match status" value="1"/>
</dbReference>
<comment type="caution">
    <text evidence="2">The sequence shown here is derived from an EMBL/GenBank/DDBJ whole genome shotgun (WGS) entry which is preliminary data.</text>
</comment>
<dbReference type="InterPro" id="IPR008965">
    <property type="entry name" value="CBM2/CBM3_carb-bd_dom_sf"/>
</dbReference>
<dbReference type="Pfam" id="PF13585">
    <property type="entry name" value="CHU_C"/>
    <property type="match status" value="1"/>
</dbReference>
<evidence type="ECO:0000313" key="3">
    <source>
        <dbReference type="Proteomes" id="UP000321580"/>
    </source>
</evidence>
<name>A0A5C6RGC8_9BACT</name>
<dbReference type="InterPro" id="IPR026341">
    <property type="entry name" value="T9SS_type_B"/>
</dbReference>
<evidence type="ECO:0000313" key="2">
    <source>
        <dbReference type="EMBL" id="TXB61331.1"/>
    </source>
</evidence>
<accession>A0A5C6RGC8</accession>
<dbReference type="Proteomes" id="UP000321580">
    <property type="component" value="Unassembled WGS sequence"/>
</dbReference>
<dbReference type="OrthoDB" id="9765926at2"/>
<dbReference type="SUPFAM" id="SSF49384">
    <property type="entry name" value="Carbohydrate-binding domain"/>
    <property type="match status" value="1"/>
</dbReference>
<dbReference type="InterPro" id="IPR013783">
    <property type="entry name" value="Ig-like_fold"/>
</dbReference>
<feature type="chain" id="PRO_5022940543" evidence="1">
    <location>
        <begin position="38"/>
        <end position="2239"/>
    </location>
</feature>
<protein>
    <submittedName>
        <fullName evidence="2">T9SS type B sorting domain-containing protein</fullName>
    </submittedName>
</protein>
<dbReference type="Gene3D" id="2.60.40.10">
    <property type="entry name" value="Immunoglobulins"/>
    <property type="match status" value="1"/>
</dbReference>
<keyword evidence="3" id="KW-1185">Reference proteome</keyword>
<evidence type="ECO:0000256" key="1">
    <source>
        <dbReference type="SAM" id="SignalP"/>
    </source>
</evidence>
<organism evidence="2 3">
    <name type="scientific">Phaeodactylibacter luteus</name>
    <dbReference type="NCBI Taxonomy" id="1564516"/>
    <lineage>
        <taxon>Bacteria</taxon>
        <taxon>Pseudomonadati</taxon>
        <taxon>Bacteroidota</taxon>
        <taxon>Saprospiria</taxon>
        <taxon>Saprospirales</taxon>
        <taxon>Haliscomenobacteraceae</taxon>
        <taxon>Phaeodactylibacter</taxon>
    </lineage>
</organism>
<reference evidence="2 3" key="1">
    <citation type="submission" date="2019-08" db="EMBL/GenBank/DDBJ databases">
        <title>Genome of Phaeodactylibacter luteus.</title>
        <authorList>
            <person name="Bowman J.P."/>
        </authorList>
    </citation>
    <scope>NUCLEOTIDE SEQUENCE [LARGE SCALE GENOMIC DNA]</scope>
    <source>
        <strain evidence="2 3">KCTC 42180</strain>
    </source>
</reference>
<dbReference type="GO" id="GO:0030246">
    <property type="term" value="F:carbohydrate binding"/>
    <property type="evidence" value="ECO:0007669"/>
    <property type="project" value="InterPro"/>
</dbReference>